<gene>
    <name evidence="2" type="ORF">E1A91_D09G039100v1</name>
</gene>
<feature type="region of interest" description="Disordered" evidence="1">
    <location>
        <begin position="41"/>
        <end position="99"/>
    </location>
</feature>
<keyword evidence="3" id="KW-1185">Reference proteome</keyword>
<evidence type="ECO:0000256" key="1">
    <source>
        <dbReference type="SAM" id="MobiDB-lite"/>
    </source>
</evidence>
<dbReference type="EMBL" id="CM017657">
    <property type="protein sequence ID" value="TYI63760.1"/>
    <property type="molecule type" value="Genomic_DNA"/>
</dbReference>
<accession>A0A5D2TF91</accession>
<dbReference type="AlphaFoldDB" id="A0A5D2TF91"/>
<proteinExistence type="predicted"/>
<evidence type="ECO:0000313" key="2">
    <source>
        <dbReference type="EMBL" id="TYI63760.1"/>
    </source>
</evidence>
<protein>
    <submittedName>
        <fullName evidence="2">Uncharacterized protein</fullName>
    </submittedName>
</protein>
<dbReference type="Proteomes" id="UP000323597">
    <property type="component" value="Chromosome D09"/>
</dbReference>
<organism evidence="2 3">
    <name type="scientific">Gossypium mustelinum</name>
    <name type="common">Cotton</name>
    <name type="synonym">Gossypium caicoense</name>
    <dbReference type="NCBI Taxonomy" id="34275"/>
    <lineage>
        <taxon>Eukaryota</taxon>
        <taxon>Viridiplantae</taxon>
        <taxon>Streptophyta</taxon>
        <taxon>Embryophyta</taxon>
        <taxon>Tracheophyta</taxon>
        <taxon>Spermatophyta</taxon>
        <taxon>Magnoliopsida</taxon>
        <taxon>eudicotyledons</taxon>
        <taxon>Gunneridae</taxon>
        <taxon>Pentapetalae</taxon>
        <taxon>rosids</taxon>
        <taxon>malvids</taxon>
        <taxon>Malvales</taxon>
        <taxon>Malvaceae</taxon>
        <taxon>Malvoideae</taxon>
        <taxon>Gossypium</taxon>
    </lineage>
</organism>
<feature type="compositionally biased region" description="Basic and acidic residues" evidence="1">
    <location>
        <begin position="52"/>
        <end position="95"/>
    </location>
</feature>
<name>A0A5D2TF91_GOSMU</name>
<sequence length="124" mass="13672">MGCSVSKCEEGRGSSACYQFRIVHRKNGCRAVVDNILLLSSNSKPLPEGGDGETHAKERNKNVKKMNSEGKKGPEKEKEGFDKGKDDGDGHDSFELPRSPSFKIFCSASLREKKTHLCLSKIVK</sequence>
<evidence type="ECO:0000313" key="3">
    <source>
        <dbReference type="Proteomes" id="UP000323597"/>
    </source>
</evidence>
<reference evidence="2 3" key="1">
    <citation type="submission" date="2019-07" db="EMBL/GenBank/DDBJ databases">
        <title>WGS assembly of Gossypium mustelinum.</title>
        <authorList>
            <person name="Chen Z.J."/>
            <person name="Sreedasyam A."/>
            <person name="Ando A."/>
            <person name="Song Q."/>
            <person name="De L."/>
            <person name="Hulse-Kemp A."/>
            <person name="Ding M."/>
            <person name="Ye W."/>
            <person name="Kirkbride R."/>
            <person name="Jenkins J."/>
            <person name="Plott C."/>
            <person name="Lovell J."/>
            <person name="Lin Y.-M."/>
            <person name="Vaughn R."/>
            <person name="Liu B."/>
            <person name="Li W."/>
            <person name="Simpson S."/>
            <person name="Scheffler B."/>
            <person name="Saski C."/>
            <person name="Grover C."/>
            <person name="Hu G."/>
            <person name="Conover J."/>
            <person name="Carlson J."/>
            <person name="Shu S."/>
            <person name="Boston L."/>
            <person name="Williams M."/>
            <person name="Peterson D."/>
            <person name="Mcgee K."/>
            <person name="Jones D."/>
            <person name="Wendel J."/>
            <person name="Stelly D."/>
            <person name="Grimwood J."/>
            <person name="Schmutz J."/>
        </authorList>
    </citation>
    <scope>NUCLEOTIDE SEQUENCE [LARGE SCALE GENOMIC DNA]</scope>
    <source>
        <strain evidence="2">1408120.09</strain>
    </source>
</reference>